<accession>A0A372LXS6</accession>
<dbReference type="GO" id="GO:0004497">
    <property type="term" value="F:monooxygenase activity"/>
    <property type="evidence" value="ECO:0007669"/>
    <property type="project" value="TreeGrafter"/>
</dbReference>
<dbReference type="PANTHER" id="PTHR43539">
    <property type="entry name" value="FLAVIN-BINDING MONOOXYGENASE-LIKE PROTEIN (AFU_ORTHOLOGUE AFUA_4G09220)"/>
    <property type="match status" value="1"/>
</dbReference>
<comment type="caution">
    <text evidence="2">The sequence shown here is derived from an EMBL/GenBank/DDBJ whole genome shotgun (WGS) entry which is preliminary data.</text>
</comment>
<dbReference type="Pfam" id="PF13738">
    <property type="entry name" value="Pyr_redox_3"/>
    <property type="match status" value="1"/>
</dbReference>
<dbReference type="RefSeq" id="WP_128558851.1">
    <property type="nucleotide sequence ID" value="NZ_QUAK01000197.1"/>
</dbReference>
<dbReference type="GO" id="GO:0050660">
    <property type="term" value="F:flavin adenine dinucleotide binding"/>
    <property type="evidence" value="ECO:0007669"/>
    <property type="project" value="TreeGrafter"/>
</dbReference>
<dbReference type="Gene3D" id="3.50.50.60">
    <property type="entry name" value="FAD/NAD(P)-binding domain"/>
    <property type="match status" value="1"/>
</dbReference>
<dbReference type="Proteomes" id="UP000263094">
    <property type="component" value="Unassembled WGS sequence"/>
</dbReference>
<gene>
    <name evidence="2" type="ORF">DY218_27620</name>
</gene>
<protein>
    <submittedName>
        <fullName evidence="2">FAD-binding protein</fullName>
    </submittedName>
</protein>
<dbReference type="PANTHER" id="PTHR43539:SF78">
    <property type="entry name" value="FLAVIN-CONTAINING MONOOXYGENASE"/>
    <property type="match status" value="1"/>
</dbReference>
<keyword evidence="1" id="KW-0560">Oxidoreductase</keyword>
<sequence length="364" mass="38801">MQRVDVVVIGAGQSGLATTRALRQHGLTTVVVEAARTTAGSWPRYYDSLTLFSPARYSALPGMPFPGGDPDRHPHRDEVVAYLTAYAGQLDAEIRTGRRVSAVRRSPGGFEVECAGGERLTARAVVAASGTFGRPYRPDLAGLDTFTGTVLHSADYRSPQALAGTEVPAAGGRGRVVVVGSGNSAVQIATELAAAGTSRVTLAARRPVSFARQRILGRDLHFWLRRTGIDIAPAGRFLRTPPTQLVIDDGRYRAAIERGSPDQRELFTAVDGAEISWTDGAREEVDVLLLATGYRPDLPFLTGLPGALTPDGHPRHREGLSTSVPGLAFVGLEWQRSLSSNSLRGVGRDAARIARHLAAGLARN</sequence>
<evidence type="ECO:0000313" key="2">
    <source>
        <dbReference type="EMBL" id="RFU83462.1"/>
    </source>
</evidence>
<dbReference type="EMBL" id="QUAK01000197">
    <property type="protein sequence ID" value="RFU83462.1"/>
    <property type="molecule type" value="Genomic_DNA"/>
</dbReference>
<evidence type="ECO:0000313" key="3">
    <source>
        <dbReference type="Proteomes" id="UP000263094"/>
    </source>
</evidence>
<dbReference type="PRINTS" id="PR00411">
    <property type="entry name" value="PNDRDTASEI"/>
</dbReference>
<dbReference type="InterPro" id="IPR036188">
    <property type="entry name" value="FAD/NAD-bd_sf"/>
</dbReference>
<dbReference type="OrthoDB" id="9808049at2"/>
<name>A0A372LXS6_9ACTN</name>
<dbReference type="AlphaFoldDB" id="A0A372LXS6"/>
<keyword evidence="3" id="KW-1185">Reference proteome</keyword>
<reference evidence="2 3" key="1">
    <citation type="submission" date="2018-08" db="EMBL/GenBank/DDBJ databases">
        <title>Isolation, diversity and antifungal activity of Actinobacteria from wheat.</title>
        <authorList>
            <person name="Han C."/>
        </authorList>
    </citation>
    <scope>NUCLEOTIDE SEQUENCE [LARGE SCALE GENOMIC DNA]</scope>
    <source>
        <strain evidence="2 3">NEAU-YY421</strain>
    </source>
</reference>
<proteinExistence type="predicted"/>
<dbReference type="PRINTS" id="PR00368">
    <property type="entry name" value="FADPNR"/>
</dbReference>
<dbReference type="InterPro" id="IPR050982">
    <property type="entry name" value="Auxin_biosynth/cation_transpt"/>
</dbReference>
<evidence type="ECO:0000256" key="1">
    <source>
        <dbReference type="ARBA" id="ARBA00023002"/>
    </source>
</evidence>
<dbReference type="SUPFAM" id="SSF51905">
    <property type="entry name" value="FAD/NAD(P)-binding domain"/>
    <property type="match status" value="2"/>
</dbReference>
<organism evidence="2 3">
    <name type="scientific">Streptomyces triticagri</name>
    <dbReference type="NCBI Taxonomy" id="2293568"/>
    <lineage>
        <taxon>Bacteria</taxon>
        <taxon>Bacillati</taxon>
        <taxon>Actinomycetota</taxon>
        <taxon>Actinomycetes</taxon>
        <taxon>Kitasatosporales</taxon>
        <taxon>Streptomycetaceae</taxon>
        <taxon>Streptomyces</taxon>
    </lineage>
</organism>